<dbReference type="EMBL" id="RCHT01000010">
    <property type="protein sequence ID" value="RLL11032.1"/>
    <property type="molecule type" value="Genomic_DNA"/>
</dbReference>
<dbReference type="Proteomes" id="UP000276301">
    <property type="component" value="Unassembled WGS sequence"/>
</dbReference>
<dbReference type="Pfam" id="PF13407">
    <property type="entry name" value="Peripla_BP_4"/>
    <property type="match status" value="1"/>
</dbReference>
<keyword evidence="6" id="KW-1185">Reference proteome</keyword>
<dbReference type="GO" id="GO:0030246">
    <property type="term" value="F:carbohydrate binding"/>
    <property type="evidence" value="ECO:0007669"/>
    <property type="project" value="UniProtKB-ARBA"/>
</dbReference>
<proteinExistence type="inferred from homology"/>
<keyword evidence="3" id="KW-0732">Signal</keyword>
<dbReference type="InterPro" id="IPR025997">
    <property type="entry name" value="SBP_2_dom"/>
</dbReference>
<gene>
    <name evidence="5" type="ORF">D4A47_07530</name>
</gene>
<evidence type="ECO:0000259" key="4">
    <source>
        <dbReference type="Pfam" id="PF13407"/>
    </source>
</evidence>
<dbReference type="PANTHER" id="PTHR46847:SF1">
    <property type="entry name" value="D-ALLOSE-BINDING PERIPLASMIC PROTEIN-RELATED"/>
    <property type="match status" value="1"/>
</dbReference>
<evidence type="ECO:0000256" key="2">
    <source>
        <dbReference type="ARBA" id="ARBA00007639"/>
    </source>
</evidence>
<accession>A0A498CLW2</accession>
<feature type="domain" description="Periplasmic binding protein" evidence="4">
    <location>
        <begin position="48"/>
        <end position="302"/>
    </location>
</feature>
<dbReference type="InterPro" id="IPR028082">
    <property type="entry name" value="Peripla_BP_I"/>
</dbReference>
<dbReference type="Gene3D" id="3.40.50.2300">
    <property type="match status" value="2"/>
</dbReference>
<reference evidence="5 6" key="1">
    <citation type="submission" date="2018-10" db="EMBL/GenBank/DDBJ databases">
        <title>Anaerotruncus faecis sp. nov., isolated from human feces.</title>
        <authorList>
            <person name="Wang Y.-J."/>
        </authorList>
    </citation>
    <scope>NUCLEOTIDE SEQUENCE [LARGE SCALE GENOMIC DNA]</scope>
    <source>
        <strain evidence="5 6">22A2-44</strain>
    </source>
</reference>
<dbReference type="RefSeq" id="WP_121586819.1">
    <property type="nucleotide sequence ID" value="NZ_DBFSDP010000262.1"/>
</dbReference>
<comment type="caution">
    <text evidence="5">The sequence shown here is derived from an EMBL/GenBank/DDBJ whole genome shotgun (WGS) entry which is preliminary data.</text>
</comment>
<evidence type="ECO:0000313" key="6">
    <source>
        <dbReference type="Proteomes" id="UP000276301"/>
    </source>
</evidence>
<sequence>MKMMFKRRYFLLLAALFFCFGALLFFFVHEGRLLLPEEEPAARYNIQVIFKALANPPDFWRVVEQGVQSAAAEYGVNCEVTAPPMEKDVDRQIELVREAIAKHPDAIILAASDYERMVPVCKEVTDAGILLVTVDSDVNYDGRRCFVGTDNVAMGRKLAELVDEAVPSEQKIGVMGHVEGARTAVERRDGLIENVAGGADRVAALDYCDGSEIVSRQRTKEMLIAHPEIRCMVGLNESSALGVANAIRDLGLEGEVGLIACDSSEKQIQFMEQGTIQAFVIQNPFNMGYLSVSNTVSILQGRTVPEVVNTDSVIIKKEDLYKKENQKLMFPFTSVE</sequence>
<dbReference type="SUPFAM" id="SSF53822">
    <property type="entry name" value="Periplasmic binding protein-like I"/>
    <property type="match status" value="1"/>
</dbReference>
<comment type="subcellular location">
    <subcellularLocation>
        <location evidence="1">Cell envelope</location>
    </subcellularLocation>
</comment>
<dbReference type="CDD" id="cd20006">
    <property type="entry name" value="PBP1_ABC_sugar_binding-like"/>
    <property type="match status" value="1"/>
</dbReference>
<name>A0A498CLW2_9FIRM</name>
<protein>
    <submittedName>
        <fullName evidence="5">LacI family transcriptional regulator</fullName>
    </submittedName>
</protein>
<evidence type="ECO:0000256" key="3">
    <source>
        <dbReference type="ARBA" id="ARBA00022729"/>
    </source>
</evidence>
<dbReference type="GO" id="GO:0030313">
    <property type="term" value="C:cell envelope"/>
    <property type="evidence" value="ECO:0007669"/>
    <property type="project" value="UniProtKB-SubCell"/>
</dbReference>
<dbReference type="AlphaFoldDB" id="A0A498CLW2"/>
<evidence type="ECO:0000256" key="1">
    <source>
        <dbReference type="ARBA" id="ARBA00004196"/>
    </source>
</evidence>
<evidence type="ECO:0000313" key="5">
    <source>
        <dbReference type="EMBL" id="RLL11032.1"/>
    </source>
</evidence>
<comment type="similarity">
    <text evidence="2">Belongs to the bacterial solute-binding protein 2 family.</text>
</comment>
<dbReference type="PANTHER" id="PTHR46847">
    <property type="entry name" value="D-ALLOSE-BINDING PERIPLASMIC PROTEIN-RELATED"/>
    <property type="match status" value="1"/>
</dbReference>
<organism evidence="5 6">
    <name type="scientific">Anaerotruncus massiliensis</name>
    <name type="common">ex Liu et al. 2021</name>
    <dbReference type="NCBI Taxonomy" id="2321404"/>
    <lineage>
        <taxon>Bacteria</taxon>
        <taxon>Bacillati</taxon>
        <taxon>Bacillota</taxon>
        <taxon>Clostridia</taxon>
        <taxon>Eubacteriales</taxon>
        <taxon>Oscillospiraceae</taxon>
        <taxon>Anaerotruncus</taxon>
    </lineage>
</organism>